<reference evidence="2" key="1">
    <citation type="submission" date="2018-06" db="EMBL/GenBank/DDBJ databases">
        <authorList>
            <person name="Zhirakovskaya E."/>
        </authorList>
    </citation>
    <scope>NUCLEOTIDE SEQUENCE</scope>
</reference>
<dbReference type="InterPro" id="IPR052930">
    <property type="entry name" value="TA_antitoxin_MntA"/>
</dbReference>
<proteinExistence type="predicted"/>
<dbReference type="CDD" id="cd05403">
    <property type="entry name" value="NT_KNTase_like"/>
    <property type="match status" value="1"/>
</dbReference>
<sequence>MDSLIIKAIIAKLPDIQAIYRYGSAGSVYERKDSDVDIAFLINRTVSFQEMSELSLSLAQLTSKDVDLHNMKDLPVTLRVQIIFYGVRIYCKDNVAAEAYDSYTLSDYVRLNEERHFILEDIRQREQIYG</sequence>
<dbReference type="EMBL" id="UOFD01000017">
    <property type="protein sequence ID" value="VAW50620.1"/>
    <property type="molecule type" value="Genomic_DNA"/>
</dbReference>
<dbReference type="InterPro" id="IPR043519">
    <property type="entry name" value="NT_sf"/>
</dbReference>
<dbReference type="PANTHER" id="PTHR43852">
    <property type="entry name" value="NUCLEOTIDYLTRANSFERASE"/>
    <property type="match status" value="1"/>
</dbReference>
<feature type="domain" description="Polymerase beta nucleotidyltransferase" evidence="1">
    <location>
        <begin position="6"/>
        <end position="94"/>
    </location>
</feature>
<evidence type="ECO:0000259" key="1">
    <source>
        <dbReference type="Pfam" id="PF18765"/>
    </source>
</evidence>
<dbReference type="Gene3D" id="3.30.460.10">
    <property type="entry name" value="Beta Polymerase, domain 2"/>
    <property type="match status" value="1"/>
</dbReference>
<dbReference type="Pfam" id="PF18765">
    <property type="entry name" value="Polbeta"/>
    <property type="match status" value="1"/>
</dbReference>
<name>A0A3B0WDY2_9ZZZZ</name>
<evidence type="ECO:0000313" key="2">
    <source>
        <dbReference type="EMBL" id="VAW50620.1"/>
    </source>
</evidence>
<dbReference type="NCBIfam" id="NF047752">
    <property type="entry name" value="MntA_antitoxin"/>
    <property type="match status" value="1"/>
</dbReference>
<organism evidence="2">
    <name type="scientific">hydrothermal vent metagenome</name>
    <dbReference type="NCBI Taxonomy" id="652676"/>
    <lineage>
        <taxon>unclassified sequences</taxon>
        <taxon>metagenomes</taxon>
        <taxon>ecological metagenomes</taxon>
    </lineage>
</organism>
<dbReference type="PANTHER" id="PTHR43852:SF2">
    <property type="entry name" value="PROTEIN ADENYLYLTRANSFERASE MNTA"/>
    <property type="match status" value="1"/>
</dbReference>
<dbReference type="SUPFAM" id="SSF81301">
    <property type="entry name" value="Nucleotidyltransferase"/>
    <property type="match status" value="1"/>
</dbReference>
<gene>
    <name evidence="2" type="ORF">MNBD_GAMMA06-1693</name>
</gene>
<dbReference type="AlphaFoldDB" id="A0A3B0WDY2"/>
<accession>A0A3B0WDY2</accession>
<dbReference type="InterPro" id="IPR041633">
    <property type="entry name" value="Polbeta"/>
</dbReference>
<protein>
    <recommendedName>
        <fullName evidence="1">Polymerase beta nucleotidyltransferase domain-containing protein</fullName>
    </recommendedName>
</protein>